<feature type="signal peptide" evidence="1">
    <location>
        <begin position="1"/>
        <end position="20"/>
    </location>
</feature>
<dbReference type="SUPFAM" id="SSF74650">
    <property type="entry name" value="Galactose mutarotase-like"/>
    <property type="match status" value="1"/>
</dbReference>
<dbReference type="GO" id="GO:0030246">
    <property type="term" value="F:carbohydrate binding"/>
    <property type="evidence" value="ECO:0007669"/>
    <property type="project" value="InterPro"/>
</dbReference>
<accession>A0A7W7Q289</accession>
<keyword evidence="4" id="KW-0378">Hydrolase</keyword>
<evidence type="ECO:0000259" key="2">
    <source>
        <dbReference type="Pfam" id="PF00723"/>
    </source>
</evidence>
<evidence type="ECO:0000259" key="3">
    <source>
        <dbReference type="Pfam" id="PF09137"/>
    </source>
</evidence>
<dbReference type="AlphaFoldDB" id="A0A7W7Q289"/>
<dbReference type="Pfam" id="PF00723">
    <property type="entry name" value="Glyco_hydro_15"/>
    <property type="match status" value="1"/>
</dbReference>
<feature type="chain" id="PRO_5030574408" evidence="1">
    <location>
        <begin position="21"/>
        <end position="698"/>
    </location>
</feature>
<dbReference type="InterPro" id="IPR012341">
    <property type="entry name" value="6hp_glycosidase-like_sf"/>
</dbReference>
<dbReference type="RefSeq" id="WP_221463580.1">
    <property type="nucleotide sequence ID" value="NZ_JACHJQ010000002.1"/>
</dbReference>
<dbReference type="CDD" id="cd07430">
    <property type="entry name" value="GH15_N"/>
    <property type="match status" value="1"/>
</dbReference>
<dbReference type="GO" id="GO:0004339">
    <property type="term" value="F:glucan 1,4-alpha-glucosidase activity"/>
    <property type="evidence" value="ECO:0007669"/>
    <property type="project" value="UniProtKB-EC"/>
</dbReference>
<evidence type="ECO:0000313" key="4">
    <source>
        <dbReference type="EMBL" id="MBB4905632.1"/>
    </source>
</evidence>
<sequence length="698" mass="74840">MTVLLSVLAVVATTVSTAAAVPGGDAPGAPGAPAIYQPADKQGFGTARSGPESPVWFTLGGGRMTEVFYPDLSTPAIRELQFVVTDGRTFTEPVRGRTEQVGDLKFRQTARGTGWTAVTTYVTDPARATVLVDLDFRSHRPLRVYAVLDPALSREGGDDTGSSGGALVASDGATASALVAGRGFGATSTGYLGTSDGWTDLADHRMDWRYPKAGPGNIVQTGELRVDGRRHETLALGFGPDRRSAVATARASLATGFDEVASRYAKGWQDYVSGLRKPPPPASRAVYRSSVLVLAASEDKRNPGAYIAAPGFPWAFGFDRELAPEFGSYALVWPRDLYQIATGLLAAGDEDGAHRALDYMLNVQQQPDGHLAQNTRVTGEPYWTSVQLDETAAPMLLAWLLNRTDESTLDGLRRAAEFMVNYPDAPFTEQERWENQSGYSPATIASEVAGLVCLADLLTRAGDQASADRYLAIADDWAASLEEWTVTSTGPLSPEPYYLRLTKDGNPNAGTTYNLGDNNVGEVDQRTVVDPSFLEVVRLGLRPADDPAIRNTIAVVDEELGERTPAGELWHRFTSDGYGETASGEPWNVNWPTPTRTYGRLWPIFAGERGEYELLAGDPASARARLSTIAATANSGLMLPEQVWDAAAPPGARPGTGTGSATPLVWTHAQYIRLAWSVAEGHPVEQPSVVACRYAKPC</sequence>
<dbReference type="PANTHER" id="PTHR31616">
    <property type="entry name" value="TREHALASE"/>
    <property type="match status" value="1"/>
</dbReference>
<name>A0A7W7Q289_9PSEU</name>
<dbReference type="PANTHER" id="PTHR31616:SF0">
    <property type="entry name" value="GLUCAN 1,4-ALPHA-GLUCOSIDASE"/>
    <property type="match status" value="1"/>
</dbReference>
<dbReference type="GO" id="GO:0016757">
    <property type="term" value="F:glycosyltransferase activity"/>
    <property type="evidence" value="ECO:0007669"/>
    <property type="project" value="UniProtKB-ARBA"/>
</dbReference>
<dbReference type="Gene3D" id="2.70.98.10">
    <property type="match status" value="1"/>
</dbReference>
<dbReference type="InterPro" id="IPR015220">
    <property type="entry name" value="Glucodextranase_N"/>
</dbReference>
<dbReference type="EC" id="3.2.1.3" evidence="4"/>
<dbReference type="GO" id="GO:0005975">
    <property type="term" value="P:carbohydrate metabolic process"/>
    <property type="evidence" value="ECO:0007669"/>
    <property type="project" value="InterPro"/>
</dbReference>
<evidence type="ECO:0000313" key="5">
    <source>
        <dbReference type="Proteomes" id="UP000520767"/>
    </source>
</evidence>
<dbReference type="InterPro" id="IPR011013">
    <property type="entry name" value="Gal_mutarotase_sf_dom"/>
</dbReference>
<dbReference type="EMBL" id="JACHJQ010000002">
    <property type="protein sequence ID" value="MBB4905632.1"/>
    <property type="molecule type" value="Genomic_DNA"/>
</dbReference>
<organism evidence="4 5">
    <name type="scientific">Actinophytocola algeriensis</name>
    <dbReference type="NCBI Taxonomy" id="1768010"/>
    <lineage>
        <taxon>Bacteria</taxon>
        <taxon>Bacillati</taxon>
        <taxon>Actinomycetota</taxon>
        <taxon>Actinomycetes</taxon>
        <taxon>Pseudonocardiales</taxon>
        <taxon>Pseudonocardiaceae</taxon>
    </lineage>
</organism>
<dbReference type="Pfam" id="PF09137">
    <property type="entry name" value="Glucodextran_N"/>
    <property type="match status" value="1"/>
</dbReference>
<dbReference type="Proteomes" id="UP000520767">
    <property type="component" value="Unassembled WGS sequence"/>
</dbReference>
<dbReference type="Gene3D" id="1.50.10.10">
    <property type="match status" value="1"/>
</dbReference>
<comment type="caution">
    <text evidence="4">The sequence shown here is derived from an EMBL/GenBank/DDBJ whole genome shotgun (WGS) entry which is preliminary data.</text>
</comment>
<dbReference type="InterPro" id="IPR008928">
    <property type="entry name" value="6-hairpin_glycosidase_sf"/>
</dbReference>
<keyword evidence="5" id="KW-1185">Reference proteome</keyword>
<dbReference type="InterPro" id="IPR014718">
    <property type="entry name" value="GH-type_carb-bd"/>
</dbReference>
<keyword evidence="1" id="KW-0732">Signal</keyword>
<feature type="domain" description="Glucodextranase N-terminal" evidence="3">
    <location>
        <begin position="26"/>
        <end position="272"/>
    </location>
</feature>
<protein>
    <submittedName>
        <fullName evidence="4">Glucoamylase</fullName>
        <ecNumber evidence="4">3.2.1.3</ecNumber>
    </submittedName>
</protein>
<keyword evidence="4" id="KW-0326">Glycosidase</keyword>
<feature type="domain" description="GH15-like" evidence="2">
    <location>
        <begin position="370"/>
        <end position="676"/>
    </location>
</feature>
<evidence type="ECO:0000256" key="1">
    <source>
        <dbReference type="SAM" id="SignalP"/>
    </source>
</evidence>
<dbReference type="InterPro" id="IPR011613">
    <property type="entry name" value="GH15-like"/>
</dbReference>
<dbReference type="SUPFAM" id="SSF48208">
    <property type="entry name" value="Six-hairpin glycosidases"/>
    <property type="match status" value="1"/>
</dbReference>
<gene>
    <name evidence="4" type="ORF">FHR82_001849</name>
</gene>
<proteinExistence type="predicted"/>
<reference evidence="4 5" key="1">
    <citation type="submission" date="2020-08" db="EMBL/GenBank/DDBJ databases">
        <title>Genomic Encyclopedia of Type Strains, Phase III (KMG-III): the genomes of soil and plant-associated and newly described type strains.</title>
        <authorList>
            <person name="Whitman W."/>
        </authorList>
    </citation>
    <scope>NUCLEOTIDE SEQUENCE [LARGE SCALE GENOMIC DNA]</scope>
    <source>
        <strain evidence="4 5">CECT 8960</strain>
    </source>
</reference>